<evidence type="ECO:0000313" key="2">
    <source>
        <dbReference type="EMBL" id="AEF86951.1"/>
    </source>
</evidence>
<name>F5YGW9_TREPZ</name>
<protein>
    <submittedName>
        <fullName evidence="2">Uncharacterized protein</fullName>
    </submittedName>
</protein>
<keyword evidence="3" id="KW-1185">Reference proteome</keyword>
<evidence type="ECO:0000313" key="3">
    <source>
        <dbReference type="Proteomes" id="UP000009223"/>
    </source>
</evidence>
<dbReference type="EMBL" id="CP001843">
    <property type="protein sequence ID" value="AEF86951.1"/>
    <property type="molecule type" value="Genomic_DNA"/>
</dbReference>
<proteinExistence type="predicted"/>
<accession>F5YGW9</accession>
<reference evidence="3" key="1">
    <citation type="submission" date="2009-12" db="EMBL/GenBank/DDBJ databases">
        <title>Complete sequence of Treponema primitia strain ZAS-2.</title>
        <authorList>
            <person name="Tetu S.G."/>
            <person name="Matson E."/>
            <person name="Ren Q."/>
            <person name="Seshadri R."/>
            <person name="Elbourne L."/>
            <person name="Hassan K.A."/>
            <person name="Durkin A."/>
            <person name="Radune D."/>
            <person name="Mohamoud Y."/>
            <person name="Shay R."/>
            <person name="Jin S."/>
            <person name="Zhang X."/>
            <person name="Lucey K."/>
            <person name="Ballor N.R."/>
            <person name="Ottesen E."/>
            <person name="Rosenthal R."/>
            <person name="Allen A."/>
            <person name="Leadbetter J.R."/>
            <person name="Paulsen I.T."/>
        </authorList>
    </citation>
    <scope>NUCLEOTIDE SEQUENCE [LARGE SCALE GENOMIC DNA]</scope>
    <source>
        <strain evidence="3">ATCC BAA-887 / DSM 12427 / ZAS-2</strain>
    </source>
</reference>
<feature type="region of interest" description="Disordered" evidence="1">
    <location>
        <begin position="1"/>
        <end position="29"/>
    </location>
</feature>
<sequence>MPFGGGTVPGNARREGYKQAKEEDAGIIQEKDREIAELRAKLDRP</sequence>
<reference evidence="2 3" key="2">
    <citation type="journal article" date="2011" name="ISME J.">
        <title>RNA-seq reveals cooperative metabolic interactions between two termite-gut spirochete species in co-culture.</title>
        <authorList>
            <person name="Rosenthal A.Z."/>
            <person name="Matson E.G."/>
            <person name="Eldar A."/>
            <person name="Leadbetter J.R."/>
        </authorList>
    </citation>
    <scope>NUCLEOTIDE SEQUENCE [LARGE SCALE GENOMIC DNA]</scope>
    <source>
        <strain evidence="3">ATCC BAA-887 / DSM 12427 / ZAS-2</strain>
    </source>
</reference>
<dbReference type="Proteomes" id="UP000009223">
    <property type="component" value="Chromosome"/>
</dbReference>
<dbReference type="STRING" id="545694.TREPR_1158"/>
<gene>
    <name evidence="2" type="ordered locus">TREPR_1158</name>
</gene>
<evidence type="ECO:0000256" key="1">
    <source>
        <dbReference type="SAM" id="MobiDB-lite"/>
    </source>
</evidence>
<dbReference type="KEGG" id="tpi:TREPR_1158"/>
<dbReference type="RefSeq" id="WP_015708914.1">
    <property type="nucleotide sequence ID" value="NC_015578.1"/>
</dbReference>
<feature type="compositionally biased region" description="Basic and acidic residues" evidence="1">
    <location>
        <begin position="12"/>
        <end position="29"/>
    </location>
</feature>
<dbReference type="AlphaFoldDB" id="F5YGW9"/>
<organism evidence="2 3">
    <name type="scientific">Treponema primitia (strain ATCC BAA-887 / DSM 12427 / ZAS-2)</name>
    <dbReference type="NCBI Taxonomy" id="545694"/>
    <lineage>
        <taxon>Bacteria</taxon>
        <taxon>Pseudomonadati</taxon>
        <taxon>Spirochaetota</taxon>
        <taxon>Spirochaetia</taxon>
        <taxon>Spirochaetales</taxon>
        <taxon>Treponemataceae</taxon>
        <taxon>Treponema</taxon>
    </lineage>
</organism>
<dbReference type="HOGENOM" id="CLU_3206611_0_0_12"/>